<comment type="caution">
    <text evidence="1">The sequence shown here is derived from an EMBL/GenBank/DDBJ whole genome shotgun (WGS) entry which is preliminary data.</text>
</comment>
<gene>
    <name evidence="1" type="ORF">JVT61DRAFT_4079</name>
</gene>
<keyword evidence="2" id="KW-1185">Reference proteome</keyword>
<evidence type="ECO:0000313" key="1">
    <source>
        <dbReference type="EMBL" id="KAG6374709.1"/>
    </source>
</evidence>
<dbReference type="Gene3D" id="2.40.70.10">
    <property type="entry name" value="Acid Proteases"/>
    <property type="match status" value="1"/>
</dbReference>
<dbReference type="EMBL" id="JAGFBS010000017">
    <property type="protein sequence ID" value="KAG6374709.1"/>
    <property type="molecule type" value="Genomic_DNA"/>
</dbReference>
<proteinExistence type="predicted"/>
<reference evidence="1" key="1">
    <citation type="submission" date="2021-03" db="EMBL/GenBank/DDBJ databases">
        <title>Evolutionary innovations through gain and loss of genes in the ectomycorrhizal Boletales.</title>
        <authorList>
            <person name="Wu G."/>
            <person name="Miyauchi S."/>
            <person name="Morin E."/>
            <person name="Yang Z.-L."/>
            <person name="Xu J."/>
            <person name="Martin F.M."/>
        </authorList>
    </citation>
    <scope>NUCLEOTIDE SEQUENCE</scope>
    <source>
        <strain evidence="1">BR01</strain>
    </source>
</reference>
<protein>
    <submittedName>
        <fullName evidence="1">Uncharacterized protein</fullName>
    </submittedName>
</protein>
<dbReference type="AlphaFoldDB" id="A0A8I2YL54"/>
<organism evidence="1 2">
    <name type="scientific">Boletus reticuloceps</name>
    <dbReference type="NCBI Taxonomy" id="495285"/>
    <lineage>
        <taxon>Eukaryota</taxon>
        <taxon>Fungi</taxon>
        <taxon>Dikarya</taxon>
        <taxon>Basidiomycota</taxon>
        <taxon>Agaricomycotina</taxon>
        <taxon>Agaricomycetes</taxon>
        <taxon>Agaricomycetidae</taxon>
        <taxon>Boletales</taxon>
        <taxon>Boletineae</taxon>
        <taxon>Boletaceae</taxon>
        <taxon>Boletoideae</taxon>
        <taxon>Boletus</taxon>
    </lineage>
</organism>
<sequence>MFVLPLIYARSYVAEALYGDIPGAVFMNNSASGPLWVLECDQGVNATCLSGGVEFPIHSLDLNFNGFGLHDNNGVPICVGAFQPSSQVNQTRYDMVLGMSFSSMSPVRNAYIAINLGNMVNTANYTNDTAYIQLLPIKNASQAAQDFANIR</sequence>
<dbReference type="OrthoDB" id="15189at2759"/>
<accession>A0A8I2YL54</accession>
<name>A0A8I2YL54_9AGAM</name>
<dbReference type="InterPro" id="IPR021109">
    <property type="entry name" value="Peptidase_aspartic_dom_sf"/>
</dbReference>
<dbReference type="Proteomes" id="UP000683000">
    <property type="component" value="Unassembled WGS sequence"/>
</dbReference>
<evidence type="ECO:0000313" key="2">
    <source>
        <dbReference type="Proteomes" id="UP000683000"/>
    </source>
</evidence>